<gene>
    <name evidence="1" type="ORF">LMG29542_08020</name>
</gene>
<evidence type="ECO:0000313" key="1">
    <source>
        <dbReference type="EMBL" id="CAB3774642.1"/>
    </source>
</evidence>
<dbReference type="AlphaFoldDB" id="A0A6J5FAE0"/>
<sequence>MQAKRYEREVHAVCAIALSTTASVQFAQKE</sequence>
<organism evidence="1 2">
    <name type="scientific">Paraburkholderia humisilvae</name>
    <dbReference type="NCBI Taxonomy" id="627669"/>
    <lineage>
        <taxon>Bacteria</taxon>
        <taxon>Pseudomonadati</taxon>
        <taxon>Pseudomonadota</taxon>
        <taxon>Betaproteobacteria</taxon>
        <taxon>Burkholderiales</taxon>
        <taxon>Burkholderiaceae</taxon>
        <taxon>Paraburkholderia</taxon>
    </lineage>
</organism>
<reference evidence="1 2" key="1">
    <citation type="submission" date="2020-04" db="EMBL/GenBank/DDBJ databases">
        <authorList>
            <person name="De Canck E."/>
        </authorList>
    </citation>
    <scope>NUCLEOTIDE SEQUENCE [LARGE SCALE GENOMIC DNA]</scope>
    <source>
        <strain evidence="1 2">LMG 29542</strain>
    </source>
</reference>
<proteinExistence type="predicted"/>
<dbReference type="Proteomes" id="UP000494363">
    <property type="component" value="Unassembled WGS sequence"/>
</dbReference>
<accession>A0A6J5FAE0</accession>
<keyword evidence="2" id="KW-1185">Reference proteome</keyword>
<dbReference type="EMBL" id="CADIKH010000144">
    <property type="protein sequence ID" value="CAB3774642.1"/>
    <property type="molecule type" value="Genomic_DNA"/>
</dbReference>
<protein>
    <submittedName>
        <fullName evidence="1">Uncharacterized protein</fullName>
    </submittedName>
</protein>
<evidence type="ECO:0000313" key="2">
    <source>
        <dbReference type="Proteomes" id="UP000494363"/>
    </source>
</evidence>
<name>A0A6J5FAE0_9BURK</name>